<organism evidence="2 3">
    <name type="scientific">Actinomyces massiliensis F0489</name>
    <dbReference type="NCBI Taxonomy" id="1125718"/>
    <lineage>
        <taxon>Bacteria</taxon>
        <taxon>Bacillati</taxon>
        <taxon>Actinomycetota</taxon>
        <taxon>Actinomycetes</taxon>
        <taxon>Actinomycetales</taxon>
        <taxon>Actinomycetaceae</taxon>
        <taxon>Actinomyces</taxon>
    </lineage>
</organism>
<dbReference type="Proteomes" id="UP000002941">
    <property type="component" value="Unassembled WGS sequence"/>
</dbReference>
<sequence>MRPISVRKWTDLEPEYDRSRHGFRPISARAGSSDQVR</sequence>
<evidence type="ECO:0000256" key="1">
    <source>
        <dbReference type="SAM" id="MobiDB-lite"/>
    </source>
</evidence>
<proteinExistence type="predicted"/>
<gene>
    <name evidence="2" type="ORF">HMPREF1318_1343</name>
</gene>
<dbReference type="AlphaFoldDB" id="J1GW14"/>
<reference evidence="2 3" key="1">
    <citation type="submission" date="2012-05" db="EMBL/GenBank/DDBJ databases">
        <authorList>
            <person name="Harkins D.M."/>
            <person name="Madupu R."/>
            <person name="Durkin A.S."/>
            <person name="Torralba M."/>
            <person name="Methe B."/>
            <person name="Sutton G.G."/>
            <person name="Nelson K.E."/>
        </authorList>
    </citation>
    <scope>NUCLEOTIDE SEQUENCE [LARGE SCALE GENOMIC DNA]</scope>
    <source>
        <strain evidence="2 3">F0489</strain>
    </source>
</reference>
<comment type="caution">
    <text evidence="2">The sequence shown here is derived from an EMBL/GenBank/DDBJ whole genome shotgun (WGS) entry which is preliminary data.</text>
</comment>
<evidence type="ECO:0000313" key="2">
    <source>
        <dbReference type="EMBL" id="EJF37280.1"/>
    </source>
</evidence>
<dbReference type="EMBL" id="AKFT01000208">
    <property type="protein sequence ID" value="EJF37280.1"/>
    <property type="molecule type" value="Genomic_DNA"/>
</dbReference>
<evidence type="ECO:0000313" key="3">
    <source>
        <dbReference type="Proteomes" id="UP000002941"/>
    </source>
</evidence>
<feature type="region of interest" description="Disordered" evidence="1">
    <location>
        <begin position="18"/>
        <end position="37"/>
    </location>
</feature>
<accession>J1GW14</accession>
<protein>
    <submittedName>
        <fullName evidence="2">Uncharacterized protein</fullName>
    </submittedName>
</protein>
<name>J1GW14_9ACTO</name>
<keyword evidence="3" id="KW-1185">Reference proteome</keyword>